<dbReference type="Proteomes" id="UP001154282">
    <property type="component" value="Unassembled WGS sequence"/>
</dbReference>
<sequence>MANWKRMMHPVKKVWKGVTVRLKFRKRGISKLKQDVRASKYNDVHVMWDMLKENQVEVSKTDKAGHIWKQCG</sequence>
<dbReference type="AlphaFoldDB" id="A0AAV0R5H6"/>
<comment type="caution">
    <text evidence="1">The sequence shown here is derived from an EMBL/GenBank/DDBJ whole genome shotgun (WGS) entry which is preliminary data.</text>
</comment>
<evidence type="ECO:0000313" key="2">
    <source>
        <dbReference type="Proteomes" id="UP001154282"/>
    </source>
</evidence>
<gene>
    <name evidence="1" type="ORF">LITE_LOCUS46425</name>
</gene>
<dbReference type="EMBL" id="CAMGYJ010000010">
    <property type="protein sequence ID" value="CAI0552441.1"/>
    <property type="molecule type" value="Genomic_DNA"/>
</dbReference>
<organism evidence="1 2">
    <name type="scientific">Linum tenue</name>
    <dbReference type="NCBI Taxonomy" id="586396"/>
    <lineage>
        <taxon>Eukaryota</taxon>
        <taxon>Viridiplantae</taxon>
        <taxon>Streptophyta</taxon>
        <taxon>Embryophyta</taxon>
        <taxon>Tracheophyta</taxon>
        <taxon>Spermatophyta</taxon>
        <taxon>Magnoliopsida</taxon>
        <taxon>eudicotyledons</taxon>
        <taxon>Gunneridae</taxon>
        <taxon>Pentapetalae</taxon>
        <taxon>rosids</taxon>
        <taxon>fabids</taxon>
        <taxon>Malpighiales</taxon>
        <taxon>Linaceae</taxon>
        <taxon>Linum</taxon>
    </lineage>
</organism>
<evidence type="ECO:0000313" key="1">
    <source>
        <dbReference type="EMBL" id="CAI0552441.1"/>
    </source>
</evidence>
<accession>A0AAV0R5H6</accession>
<dbReference type="PANTHER" id="PTHR33181:SF4">
    <property type="entry name" value="OVULE PROTEIN"/>
    <property type="match status" value="1"/>
</dbReference>
<dbReference type="PANTHER" id="PTHR33181">
    <property type="entry name" value="OS01G0778500 PROTEIN"/>
    <property type="match status" value="1"/>
</dbReference>
<keyword evidence="2" id="KW-1185">Reference proteome</keyword>
<protein>
    <submittedName>
        <fullName evidence="1">Uncharacterized protein</fullName>
    </submittedName>
</protein>
<proteinExistence type="predicted"/>
<reference evidence="1" key="1">
    <citation type="submission" date="2022-08" db="EMBL/GenBank/DDBJ databases">
        <authorList>
            <person name="Gutierrez-Valencia J."/>
        </authorList>
    </citation>
    <scope>NUCLEOTIDE SEQUENCE</scope>
</reference>
<name>A0AAV0R5H6_9ROSI</name>